<dbReference type="CDD" id="cd16917">
    <property type="entry name" value="HATPase_UhpB-NarQ-NarX-like"/>
    <property type="match status" value="1"/>
</dbReference>
<dbReference type="GO" id="GO:0006355">
    <property type="term" value="P:regulation of DNA-templated transcription"/>
    <property type="evidence" value="ECO:0007669"/>
    <property type="project" value="InterPro"/>
</dbReference>
<dbReference type="PROSITE" id="PS50043">
    <property type="entry name" value="HTH_LUXR_2"/>
    <property type="match status" value="1"/>
</dbReference>
<keyword evidence="2" id="KW-0238">DNA-binding</keyword>
<evidence type="ECO:0000313" key="6">
    <source>
        <dbReference type="Proteomes" id="UP000322530"/>
    </source>
</evidence>
<keyword evidence="3" id="KW-0804">Transcription</keyword>
<dbReference type="InterPro" id="IPR016032">
    <property type="entry name" value="Sig_transdc_resp-reg_C-effctor"/>
</dbReference>
<dbReference type="InterPro" id="IPR036388">
    <property type="entry name" value="WH-like_DNA-bd_sf"/>
</dbReference>
<proteinExistence type="predicted"/>
<reference evidence="5 6" key="1">
    <citation type="submission" date="2019-01" db="EMBL/GenBank/DDBJ databases">
        <title>Draft genome sequence of Dictyobacter sp. Uno17.</title>
        <authorList>
            <person name="Wang C.M."/>
            <person name="Zheng Y."/>
            <person name="Sakai Y."/>
            <person name="Abe K."/>
            <person name="Yokota A."/>
            <person name="Yabe S."/>
        </authorList>
    </citation>
    <scope>NUCLEOTIDE SEQUENCE [LARGE SCALE GENOMIC DNA]</scope>
    <source>
        <strain evidence="5 6">Uno17</strain>
    </source>
</reference>
<protein>
    <recommendedName>
        <fullName evidence="4">HTH luxR-type domain-containing protein</fullName>
    </recommendedName>
</protein>
<evidence type="ECO:0000259" key="4">
    <source>
        <dbReference type="PROSITE" id="PS50043"/>
    </source>
</evidence>
<dbReference type="Gene3D" id="1.10.10.10">
    <property type="entry name" value="Winged helix-like DNA-binding domain superfamily/Winged helix DNA-binding domain"/>
    <property type="match status" value="1"/>
</dbReference>
<comment type="caution">
    <text evidence="5">The sequence shown here is derived from an EMBL/GenBank/DDBJ whole genome shotgun (WGS) entry which is preliminary data.</text>
</comment>
<dbReference type="SMART" id="SM00421">
    <property type="entry name" value="HTH_LUXR"/>
    <property type="match status" value="1"/>
</dbReference>
<dbReference type="EMBL" id="BIXY01000019">
    <property type="protein sequence ID" value="GCF08136.1"/>
    <property type="molecule type" value="Genomic_DNA"/>
</dbReference>
<dbReference type="InterPro" id="IPR000792">
    <property type="entry name" value="Tscrpt_reg_LuxR_C"/>
</dbReference>
<organism evidence="5 6">
    <name type="scientific">Dictyobacter arantiisoli</name>
    <dbReference type="NCBI Taxonomy" id="2014874"/>
    <lineage>
        <taxon>Bacteria</taxon>
        <taxon>Bacillati</taxon>
        <taxon>Chloroflexota</taxon>
        <taxon>Ktedonobacteria</taxon>
        <taxon>Ktedonobacterales</taxon>
        <taxon>Dictyobacteraceae</taxon>
        <taxon>Dictyobacter</taxon>
    </lineage>
</organism>
<dbReference type="Proteomes" id="UP000322530">
    <property type="component" value="Unassembled WGS sequence"/>
</dbReference>
<dbReference type="PRINTS" id="PR00038">
    <property type="entry name" value="HTHLUXR"/>
</dbReference>
<feature type="domain" description="HTH luxR-type" evidence="4">
    <location>
        <begin position="266"/>
        <end position="331"/>
    </location>
</feature>
<evidence type="ECO:0000256" key="1">
    <source>
        <dbReference type="ARBA" id="ARBA00023015"/>
    </source>
</evidence>
<accession>A0A5A5TAF5</accession>
<keyword evidence="6" id="KW-1185">Reference proteome</keyword>
<name>A0A5A5TAF5_9CHLR</name>
<dbReference type="PANTHER" id="PTHR44688:SF16">
    <property type="entry name" value="DNA-BINDING TRANSCRIPTIONAL ACTIVATOR DEVR_DOSR"/>
    <property type="match status" value="1"/>
</dbReference>
<keyword evidence="1" id="KW-0805">Transcription regulation</keyword>
<dbReference type="InterPro" id="IPR036890">
    <property type="entry name" value="HATPase_C_sf"/>
</dbReference>
<dbReference type="PANTHER" id="PTHR44688">
    <property type="entry name" value="DNA-BINDING TRANSCRIPTIONAL ACTIVATOR DEVR_DOSR"/>
    <property type="match status" value="1"/>
</dbReference>
<dbReference type="AlphaFoldDB" id="A0A5A5TAF5"/>
<dbReference type="Pfam" id="PF00196">
    <property type="entry name" value="GerE"/>
    <property type="match status" value="1"/>
</dbReference>
<dbReference type="GO" id="GO:0003677">
    <property type="term" value="F:DNA binding"/>
    <property type="evidence" value="ECO:0007669"/>
    <property type="project" value="UniProtKB-KW"/>
</dbReference>
<dbReference type="Gene3D" id="3.30.565.10">
    <property type="entry name" value="Histidine kinase-like ATPase, C-terminal domain"/>
    <property type="match status" value="1"/>
</dbReference>
<dbReference type="CDD" id="cd06170">
    <property type="entry name" value="LuxR_C_like"/>
    <property type="match status" value="1"/>
</dbReference>
<dbReference type="SUPFAM" id="SSF55874">
    <property type="entry name" value="ATPase domain of HSP90 chaperone/DNA topoisomerase II/histidine kinase"/>
    <property type="match status" value="1"/>
</dbReference>
<evidence type="ECO:0000256" key="3">
    <source>
        <dbReference type="ARBA" id="ARBA00023163"/>
    </source>
</evidence>
<sequence length="338" mass="37950">MRCIFVGWLESISIEAIHSSNGGHAEEGEWTLHMIDMIDIYEAQEAERQRVAQALQNGVVQPLVSLVNDLESHLTVPMTALEQENEVHTWYVQAQTSLAQLRHILGSMDEQPQVEFDFIAAASKMFTWLKGAGYTVNLHYDKSTNQLPVEYNYNLYCIIRAAIINVCKRFAEAEVTVSLSTVDGHLLLGVQDTGTGVVPVSMSRTAMVFDMIFNWYQGLNDLYERIALLGGRLILERTPDQGTLIQVILPLPLSVMTPVDSAETRSTSKEDGLTMREREILTLTGQGCATKEIAHRLRISEKTVRNHISKIYNKLGVFNRPLLIHYAVKKGLVDLHAL</sequence>
<gene>
    <name evidence="5" type="ORF">KDI_17000</name>
</gene>
<evidence type="ECO:0000313" key="5">
    <source>
        <dbReference type="EMBL" id="GCF08136.1"/>
    </source>
</evidence>
<evidence type="ECO:0000256" key="2">
    <source>
        <dbReference type="ARBA" id="ARBA00023125"/>
    </source>
</evidence>
<dbReference type="SUPFAM" id="SSF46894">
    <property type="entry name" value="C-terminal effector domain of the bipartite response regulators"/>
    <property type="match status" value="1"/>
</dbReference>